<dbReference type="Proteomes" id="UP001334084">
    <property type="component" value="Chromosome 2"/>
</dbReference>
<dbReference type="EMBL" id="CP142727">
    <property type="protein sequence ID" value="WUR02509.1"/>
    <property type="molecule type" value="Genomic_DNA"/>
</dbReference>
<proteinExistence type="predicted"/>
<gene>
    <name evidence="1" type="ORF">VNE69_02036</name>
</gene>
<evidence type="ECO:0000313" key="1">
    <source>
        <dbReference type="EMBL" id="WUR02509.1"/>
    </source>
</evidence>
<organism evidence="1 2">
    <name type="scientific">Vairimorpha necatrix</name>
    <dbReference type="NCBI Taxonomy" id="6039"/>
    <lineage>
        <taxon>Eukaryota</taxon>
        <taxon>Fungi</taxon>
        <taxon>Fungi incertae sedis</taxon>
        <taxon>Microsporidia</taxon>
        <taxon>Nosematidae</taxon>
        <taxon>Vairimorpha</taxon>
    </lineage>
</organism>
<sequence>MLQYMLFIISSAIETNEYKLLRESENYSRHEIDGINYKNYDNRELNSNTSNERYITSKKLKATSSNKTTKKTRKKQSSELLNVKNKFKRYNNYYNDISENTLYYTRRKICFNNFLNKWEDEKLKIEKISHYRRFNKDESDQYAKNYCPCNRWLRKYNEILNKFLPRILKEIEKSKMEETFKKQIMDHIKIISRAMRYFAKIYPQNANYLKYYDYNILYYRLMVYRLPYLFNYFDLGGRFVKLYEMLIDQYVNKLDITNIMTTTLFEMSEKFIYVIKLRKNFLEKIKSKLNLLEKLK</sequence>
<accession>A0AAX4J958</accession>
<protein>
    <submittedName>
        <fullName evidence="1">SP-containing protein</fullName>
    </submittedName>
</protein>
<dbReference type="RefSeq" id="XP_065328654.1">
    <property type="nucleotide sequence ID" value="XM_065472582.1"/>
</dbReference>
<reference evidence="1" key="1">
    <citation type="journal article" date="2024" name="BMC Genomics">
        <title>Functional annotation of a divergent genome using sequence and structure-based similarity.</title>
        <authorList>
            <person name="Svedberg D."/>
            <person name="Winiger R.R."/>
            <person name="Berg A."/>
            <person name="Sharma H."/>
            <person name="Tellgren-Roth C."/>
            <person name="Debrunner-Vossbrinck B.A."/>
            <person name="Vossbrinck C.R."/>
            <person name="Barandun J."/>
        </authorList>
    </citation>
    <scope>NUCLEOTIDE SEQUENCE</scope>
    <source>
        <strain evidence="1">Illinois isolate</strain>
    </source>
</reference>
<name>A0AAX4J958_9MICR</name>
<dbReference type="AlphaFoldDB" id="A0AAX4J958"/>
<dbReference type="KEGG" id="vnx:VNE69_02036"/>
<keyword evidence="2" id="KW-1185">Reference proteome</keyword>
<dbReference type="GeneID" id="90540326"/>
<evidence type="ECO:0000313" key="2">
    <source>
        <dbReference type="Proteomes" id="UP001334084"/>
    </source>
</evidence>